<feature type="binding site" evidence="9">
    <location>
        <begin position="373"/>
        <end position="375"/>
    </location>
    <ligand>
        <name>FAD</name>
        <dbReference type="ChEBI" id="CHEBI:57692"/>
    </ligand>
</feature>
<dbReference type="STRING" id="326424.FRAAL3390"/>
<dbReference type="Gene3D" id="3.40.50.720">
    <property type="entry name" value="NAD(P)-binding Rossmann-like Domain"/>
    <property type="match status" value="1"/>
</dbReference>
<keyword evidence="4" id="KW-0285">Flavoprotein</keyword>
<evidence type="ECO:0000256" key="5">
    <source>
        <dbReference type="ARBA" id="ARBA00022827"/>
    </source>
</evidence>
<evidence type="ECO:0000256" key="6">
    <source>
        <dbReference type="ARBA" id="ARBA00022857"/>
    </source>
</evidence>
<evidence type="ECO:0000259" key="11">
    <source>
        <dbReference type="Pfam" id="PF07992"/>
    </source>
</evidence>
<evidence type="ECO:0000256" key="7">
    <source>
        <dbReference type="ARBA" id="ARBA00023002"/>
    </source>
</evidence>
<dbReference type="InterPro" id="IPR021163">
    <property type="entry name" value="Ferredox_Rdtase_adrenod"/>
</dbReference>
<reference evidence="12 13" key="1">
    <citation type="journal article" date="2007" name="Genome Res.">
        <title>Genome characteristics of facultatively symbiotic Frankia sp. strains reflect host range and host plant biogeography.</title>
        <authorList>
            <person name="Normand P."/>
            <person name="Lapierre P."/>
            <person name="Tisa L.S."/>
            <person name="Gogarten J.P."/>
            <person name="Alloisio N."/>
            <person name="Bagnarol E."/>
            <person name="Bassi C.A."/>
            <person name="Berry A.M."/>
            <person name="Bickhart D.M."/>
            <person name="Choisne N."/>
            <person name="Couloux A."/>
            <person name="Cournoyer B."/>
            <person name="Cruveiller S."/>
            <person name="Daubin V."/>
            <person name="Demange N."/>
            <person name="Francino M.P."/>
            <person name="Goltsman E."/>
            <person name="Huang Y."/>
            <person name="Kopp O.R."/>
            <person name="Labarre L."/>
            <person name="Lapidus A."/>
            <person name="Lavire C."/>
            <person name="Marechal J."/>
            <person name="Martinez M."/>
            <person name="Mastronunzio J.E."/>
            <person name="Mullin B.C."/>
            <person name="Niemann J."/>
            <person name="Pujic P."/>
            <person name="Rawnsley T."/>
            <person name="Rouy Z."/>
            <person name="Schenowitz C."/>
            <person name="Sellstedt A."/>
            <person name="Tavares F."/>
            <person name="Tomkins J.P."/>
            <person name="Vallenet D."/>
            <person name="Valverde C."/>
            <person name="Wall L.G."/>
            <person name="Wang Y."/>
            <person name="Medigue C."/>
            <person name="Benson D.R."/>
        </authorList>
    </citation>
    <scope>NUCLEOTIDE SEQUENCE [LARGE SCALE GENOMIC DNA]</scope>
    <source>
        <strain evidence="13">DSM 45986 / CECT 9034 / ACN14a</strain>
    </source>
</reference>
<keyword evidence="7 12" id="KW-0560">Oxidoreductase</keyword>
<evidence type="ECO:0000256" key="2">
    <source>
        <dbReference type="ARBA" id="ARBA00008312"/>
    </source>
</evidence>
<dbReference type="GO" id="GO:0004324">
    <property type="term" value="F:ferredoxin-NADP+ reductase activity"/>
    <property type="evidence" value="ECO:0007669"/>
    <property type="project" value="UniProtKB-EC"/>
</dbReference>
<dbReference type="Pfam" id="PF07992">
    <property type="entry name" value="Pyr_redox_2"/>
    <property type="match status" value="1"/>
</dbReference>
<evidence type="ECO:0000256" key="4">
    <source>
        <dbReference type="ARBA" id="ARBA00022630"/>
    </source>
</evidence>
<name>Q0RKC4_FRAAA</name>
<dbReference type="InterPro" id="IPR023753">
    <property type="entry name" value="FAD/NAD-binding_dom"/>
</dbReference>
<dbReference type="KEGG" id="fal:FRAAL3390"/>
<feature type="domain" description="FAD/NAD(P)-binding" evidence="11">
    <location>
        <begin position="6"/>
        <end position="169"/>
    </location>
</feature>
<comment type="similarity">
    <text evidence="2">Belongs to the ferredoxin--NADP reductase type 1 family.</text>
</comment>
<dbReference type="InterPro" id="IPR036188">
    <property type="entry name" value="FAD/NAD-bd_sf"/>
</dbReference>
<accession>Q0RKC4</accession>
<evidence type="ECO:0000256" key="3">
    <source>
        <dbReference type="ARBA" id="ARBA00013223"/>
    </source>
</evidence>
<feature type="binding site" evidence="9">
    <location>
        <position position="366"/>
    </location>
    <ligand>
        <name>FAD</name>
        <dbReference type="ChEBI" id="CHEBI:57692"/>
    </ligand>
</feature>
<comment type="catalytic activity">
    <reaction evidence="8">
        <text>2 reduced [2Fe-2S]-[ferredoxin] + NADP(+) + H(+) = 2 oxidized [2Fe-2S]-[ferredoxin] + NADPH</text>
        <dbReference type="Rhea" id="RHEA:20125"/>
        <dbReference type="Rhea" id="RHEA-COMP:10000"/>
        <dbReference type="Rhea" id="RHEA-COMP:10001"/>
        <dbReference type="ChEBI" id="CHEBI:15378"/>
        <dbReference type="ChEBI" id="CHEBI:33737"/>
        <dbReference type="ChEBI" id="CHEBI:33738"/>
        <dbReference type="ChEBI" id="CHEBI:57783"/>
        <dbReference type="ChEBI" id="CHEBI:58349"/>
        <dbReference type="EC" id="1.18.1.2"/>
    </reaction>
</comment>
<keyword evidence="13" id="KW-1185">Reference proteome</keyword>
<evidence type="ECO:0000313" key="13">
    <source>
        <dbReference type="Proteomes" id="UP000000657"/>
    </source>
</evidence>
<keyword evidence="5 9" id="KW-0274">FAD</keyword>
<evidence type="ECO:0000256" key="1">
    <source>
        <dbReference type="ARBA" id="ARBA00001974"/>
    </source>
</evidence>
<evidence type="ECO:0000256" key="8">
    <source>
        <dbReference type="ARBA" id="ARBA00047776"/>
    </source>
</evidence>
<dbReference type="Proteomes" id="UP000000657">
    <property type="component" value="Chromosome"/>
</dbReference>
<evidence type="ECO:0000256" key="10">
    <source>
        <dbReference type="PIRSR" id="PIRSR000362-2"/>
    </source>
</evidence>
<comment type="cofactor">
    <cofactor evidence="1 9">
        <name>FAD</name>
        <dbReference type="ChEBI" id="CHEBI:57692"/>
    </cofactor>
</comment>
<dbReference type="AlphaFoldDB" id="Q0RKC4"/>
<dbReference type="eggNOG" id="COG0493">
    <property type="taxonomic scope" value="Bacteria"/>
</dbReference>
<dbReference type="PANTHER" id="PTHR48467">
    <property type="entry name" value="GLUTAMATE SYNTHASE 1 [NADH], CHLOROPLASTIC-LIKE"/>
    <property type="match status" value="1"/>
</dbReference>
<feature type="binding site" evidence="9">
    <location>
        <position position="81"/>
    </location>
    <ligand>
        <name>FAD</name>
        <dbReference type="ChEBI" id="CHEBI:57692"/>
    </ligand>
</feature>
<dbReference type="Gene3D" id="3.50.50.60">
    <property type="entry name" value="FAD/NAD(P)-binding domain"/>
    <property type="match status" value="1"/>
</dbReference>
<dbReference type="EC" id="1.18.1.2" evidence="3"/>
<feature type="binding site" evidence="10">
    <location>
        <position position="373"/>
    </location>
    <ligand>
        <name>NADP(+)</name>
        <dbReference type="ChEBI" id="CHEBI:58349"/>
    </ligand>
</feature>
<sequence length="470" mass="50079">MNAPLTVAVIGSGPAGFYTAGALLEQSGVPVRVDLYERLATPWGLVRAGVAPDHPKIKAVSSVYAATAADERFRFFGNVEVGRHVSREELVERYDAVVYTVGAQGERRLGIPGEDLPGSVPAVDVVGWYNGHPDFADRAPDLSGRRAVVIGAGNVALDVARILCSPVERLAATDIADHALDALRASAIEQVVVVGRRGPAQAAFTTAELRELPEFTGAAVDVDPAEVAEQPGEEKLSRLIRRNLAVLRDYAAALPSQASEVSQASQPAGGTRRMALRFLRSPVEIRGEGRVAEVVFARNRLEVDAEGWVSAVDTGEREVFPADLVVRAVGYKGLPLVGLPFDDRRGIIPNDAGRVAGTEREYVAGWIKRGPTGIIGTNRKCAVETVATLLADVADGRLARRPRAGGVDPVGEDASWLREHQPDLVTEAGWRLIDAAERASGEPAGRPRVKLTTLDALVDTALSRTRTLTG</sequence>
<feature type="binding site" evidence="10">
    <location>
        <position position="208"/>
    </location>
    <ligand>
        <name>NADP(+)</name>
        <dbReference type="ChEBI" id="CHEBI:58349"/>
    </ligand>
</feature>
<proteinExistence type="inferred from homology"/>
<protein>
    <recommendedName>
        <fullName evidence="3">ferredoxin--NADP(+) reductase</fullName>
        <ecNumber evidence="3">1.18.1.2</ecNumber>
    </recommendedName>
</protein>
<dbReference type="SUPFAM" id="SSF51971">
    <property type="entry name" value="Nucleotide-binding domain"/>
    <property type="match status" value="2"/>
</dbReference>
<evidence type="ECO:0000256" key="9">
    <source>
        <dbReference type="PIRSR" id="PIRSR000362-1"/>
    </source>
</evidence>
<feature type="binding site" evidence="10">
    <location>
        <begin position="196"/>
        <end position="197"/>
    </location>
    <ligand>
        <name>NADP(+)</name>
        <dbReference type="ChEBI" id="CHEBI:58349"/>
    </ligand>
</feature>
<feature type="binding site" evidence="9">
    <location>
        <position position="37"/>
    </location>
    <ligand>
        <name>FAD</name>
        <dbReference type="ChEBI" id="CHEBI:57692"/>
    </ligand>
</feature>
<dbReference type="InterPro" id="IPR055275">
    <property type="entry name" value="Ferredox_Rdtase"/>
</dbReference>
<keyword evidence="6 10" id="KW-0521">NADP</keyword>
<dbReference type="PIRSF" id="PIRSF000362">
    <property type="entry name" value="FNR"/>
    <property type="match status" value="1"/>
</dbReference>
<dbReference type="PRINTS" id="PR00419">
    <property type="entry name" value="ADXRDTASE"/>
</dbReference>
<feature type="binding site" evidence="9">
    <location>
        <position position="15"/>
    </location>
    <ligand>
        <name>FAD</name>
        <dbReference type="ChEBI" id="CHEBI:57692"/>
    </ligand>
</feature>
<organism evidence="12 13">
    <name type="scientific">Frankia alni (strain DSM 45986 / CECT 9034 / ACN14a)</name>
    <dbReference type="NCBI Taxonomy" id="326424"/>
    <lineage>
        <taxon>Bacteria</taxon>
        <taxon>Bacillati</taxon>
        <taxon>Actinomycetota</taxon>
        <taxon>Actinomycetes</taxon>
        <taxon>Frankiales</taxon>
        <taxon>Frankiaceae</taxon>
        <taxon>Frankia</taxon>
    </lineage>
</organism>
<evidence type="ECO:0000313" key="12">
    <source>
        <dbReference type="EMBL" id="CAJ62034.1"/>
    </source>
</evidence>
<dbReference type="HOGENOM" id="CLU_024722_3_0_11"/>
<dbReference type="EMBL" id="CT573213">
    <property type="protein sequence ID" value="CAJ62034.1"/>
    <property type="molecule type" value="Genomic_DNA"/>
</dbReference>
<dbReference type="PANTHER" id="PTHR48467:SF1">
    <property type="entry name" value="GLUTAMATE SYNTHASE 1 [NADH], CHLOROPLASTIC-LIKE"/>
    <property type="match status" value="1"/>
</dbReference>
<feature type="binding site" evidence="9">
    <location>
        <position position="45"/>
    </location>
    <ligand>
        <name>FAD</name>
        <dbReference type="ChEBI" id="CHEBI:57692"/>
    </ligand>
</feature>
<gene>
    <name evidence="12" type="primary">fprA</name>
    <name evidence="12" type="ordered locus">FRAAL3390</name>
</gene>